<evidence type="ECO:0000256" key="11">
    <source>
        <dbReference type="ARBA" id="ARBA00033473"/>
    </source>
</evidence>
<dbReference type="EMBL" id="JAEPQZ010000015">
    <property type="protein sequence ID" value="KAG2173278.1"/>
    <property type="molecule type" value="Genomic_DNA"/>
</dbReference>
<dbReference type="Pfam" id="PF00723">
    <property type="entry name" value="Glyco_hydro_15"/>
    <property type="match status" value="1"/>
</dbReference>
<dbReference type="PANTHER" id="PTHR31616">
    <property type="entry name" value="TREHALASE"/>
    <property type="match status" value="1"/>
</dbReference>
<evidence type="ECO:0000256" key="3">
    <source>
        <dbReference type="ARBA" id="ARBA00012593"/>
    </source>
</evidence>
<evidence type="ECO:0000256" key="9">
    <source>
        <dbReference type="ARBA" id="ARBA00023326"/>
    </source>
</evidence>
<dbReference type="InterPro" id="IPR012341">
    <property type="entry name" value="6hp_glycosidase-like_sf"/>
</dbReference>
<comment type="similarity">
    <text evidence="2">Belongs to the glycosyl hydrolase 15 family.</text>
</comment>
<reference evidence="15" key="1">
    <citation type="submission" date="2020-12" db="EMBL/GenBank/DDBJ databases">
        <title>Metabolic potential, ecology and presence of endohyphal bacteria is reflected in genomic diversity of Mucoromycotina.</title>
        <authorList>
            <person name="Muszewska A."/>
            <person name="Okrasinska A."/>
            <person name="Steczkiewicz K."/>
            <person name="Drgas O."/>
            <person name="Orlowska M."/>
            <person name="Perlinska-Lenart U."/>
            <person name="Aleksandrzak-Piekarczyk T."/>
            <person name="Szatraj K."/>
            <person name="Zielenkiewicz U."/>
            <person name="Pilsyk S."/>
            <person name="Malc E."/>
            <person name="Mieczkowski P."/>
            <person name="Kruszewska J.S."/>
            <person name="Biernat P."/>
            <person name="Pawlowska J."/>
        </authorList>
    </citation>
    <scope>NUCLEOTIDE SEQUENCE</scope>
    <source>
        <strain evidence="15">WA0000067209</strain>
    </source>
</reference>
<dbReference type="PROSITE" id="PS51159">
    <property type="entry name" value="CBM21"/>
    <property type="match status" value="1"/>
</dbReference>
<dbReference type="Gene3D" id="1.50.10.10">
    <property type="match status" value="1"/>
</dbReference>
<organism evidence="15 16">
    <name type="scientific">Mortierella isabellina</name>
    <name type="common">Filamentous fungus</name>
    <name type="synonym">Umbelopsis isabellina</name>
    <dbReference type="NCBI Taxonomy" id="91625"/>
    <lineage>
        <taxon>Eukaryota</taxon>
        <taxon>Fungi</taxon>
        <taxon>Fungi incertae sedis</taxon>
        <taxon>Mucoromycota</taxon>
        <taxon>Mucoromycotina</taxon>
        <taxon>Umbelopsidomycetes</taxon>
        <taxon>Umbelopsidales</taxon>
        <taxon>Umbelopsidaceae</taxon>
        <taxon>Umbelopsis</taxon>
    </lineage>
</organism>
<evidence type="ECO:0000256" key="13">
    <source>
        <dbReference type="SAM" id="SignalP"/>
    </source>
</evidence>
<gene>
    <name evidence="15" type="ORF">INT43_004652</name>
</gene>
<evidence type="ECO:0000256" key="4">
    <source>
        <dbReference type="ARBA" id="ARBA00022729"/>
    </source>
</evidence>
<dbReference type="AlphaFoldDB" id="A0A8H7PG72"/>
<dbReference type="InterPro" id="IPR011613">
    <property type="entry name" value="GH15-like"/>
</dbReference>
<dbReference type="PRINTS" id="PR00736">
    <property type="entry name" value="GLHYDRLASE15"/>
</dbReference>
<evidence type="ECO:0000256" key="6">
    <source>
        <dbReference type="ARBA" id="ARBA00023180"/>
    </source>
</evidence>
<dbReference type="InterPro" id="IPR008928">
    <property type="entry name" value="6-hairpin_glycosidase_sf"/>
</dbReference>
<dbReference type="OrthoDB" id="6123450at2759"/>
<dbReference type="EC" id="3.2.1.3" evidence="3"/>
<evidence type="ECO:0000256" key="8">
    <source>
        <dbReference type="ARBA" id="ARBA00023295"/>
    </source>
</evidence>
<dbReference type="PANTHER" id="PTHR31616:SF12">
    <property type="entry name" value="GLUCOAMYLASE"/>
    <property type="match status" value="1"/>
</dbReference>
<sequence length="584" mass="63035">MLFQVKKVAALLLLATTFVGVSVAVPTTQVQLNTYTYTNNVFSGQIYVENLAYTKVVKVIWSDASNNWSGSSTNAAYYQSISGTNYEYWNFNTTIGSAGISQFYISYQVNGNTYYDNNGGSGKNYVVSTTTTSPSTTTTSATGSPTATPPSGLSSWITSENAISNTFMYNNINTPGSATGFIVASPSTSNPDYYYSWVRDSALTMHVVVDQFNTTSAKNSTVANIIKDYVTFQAKTQTESTPCNCLGEPKFNPDGTAYTGAWGRPQNDGPAERAITLMQFADSWIGQGNDPSYVTNTLNPVIFKDLNYITTVWSNSCFDLWEEVNALHFFTLMVQRRALLAGANYAARNGQSNNYNSVASSISSKIDTFYSSSNGYITYSQNYNSGINYKSSGLDVAVLLGAIHGGMGDDFYTASSDKILATSVHIKSAFASLYPINSGTTVGVAIGRYPEDQYNGVGTSQGNPWFLATTLYAELYYRAISEWKAAGKITVTSISQPFFAQFYSAAKAGDVYASSSSQFTTVTTAVANAADLFFATVQKHANADGSLNEEFDRSSGFSTGAVKLTWSHAAFITAAKARSGKPVF</sequence>
<dbReference type="SUPFAM" id="SSF48208">
    <property type="entry name" value="Six-hairpin glycosidases"/>
    <property type="match status" value="1"/>
</dbReference>
<protein>
    <recommendedName>
        <fullName evidence="3">glucan 1,4-alpha-glucosidase</fullName>
        <ecNumber evidence="3">3.2.1.3</ecNumber>
    </recommendedName>
    <alternativeName>
        <fullName evidence="11">1,4-alpha-D-glucan glucohydrolase</fullName>
    </alternativeName>
    <alternativeName>
        <fullName evidence="10">Glucan 1,4-alpha-glucosidase</fullName>
    </alternativeName>
</protein>
<dbReference type="Gene3D" id="2.60.40.2440">
    <property type="entry name" value="Carbohydrate binding type-21 domain"/>
    <property type="match status" value="1"/>
</dbReference>
<evidence type="ECO:0000256" key="12">
    <source>
        <dbReference type="SAM" id="MobiDB-lite"/>
    </source>
</evidence>
<comment type="caution">
    <text evidence="15">The sequence shown here is derived from an EMBL/GenBank/DDBJ whole genome shotgun (WGS) entry which is preliminary data.</text>
</comment>
<comment type="catalytic activity">
    <reaction evidence="1">
        <text>Hydrolysis of terminal (1-&gt;4)-linked alpha-D-glucose residues successively from non-reducing ends of the chains with release of beta-D-glucose.</text>
        <dbReference type="EC" id="3.2.1.3"/>
    </reaction>
</comment>
<feature type="chain" id="PRO_5034980260" description="glucan 1,4-alpha-glucosidase" evidence="13">
    <location>
        <begin position="25"/>
        <end position="584"/>
    </location>
</feature>
<keyword evidence="7" id="KW-0119">Carbohydrate metabolism</keyword>
<evidence type="ECO:0000313" key="15">
    <source>
        <dbReference type="EMBL" id="KAG2173278.1"/>
    </source>
</evidence>
<dbReference type="InterPro" id="IPR038175">
    <property type="entry name" value="CBM21_dom_sf"/>
</dbReference>
<dbReference type="GO" id="GO:0000324">
    <property type="term" value="C:fungal-type vacuole"/>
    <property type="evidence" value="ECO:0007669"/>
    <property type="project" value="TreeGrafter"/>
</dbReference>
<keyword evidence="6" id="KW-0325">Glycoprotein</keyword>
<proteinExistence type="inferred from homology"/>
<keyword evidence="5" id="KW-0378">Hydrolase</keyword>
<evidence type="ECO:0000256" key="1">
    <source>
        <dbReference type="ARBA" id="ARBA00001863"/>
    </source>
</evidence>
<evidence type="ECO:0000313" key="16">
    <source>
        <dbReference type="Proteomes" id="UP000654370"/>
    </source>
</evidence>
<name>A0A8H7PG72_MORIS</name>
<keyword evidence="16" id="KW-1185">Reference proteome</keyword>
<accession>A0A8H7PG72</accession>
<evidence type="ECO:0000259" key="14">
    <source>
        <dbReference type="PROSITE" id="PS51159"/>
    </source>
</evidence>
<evidence type="ECO:0000256" key="10">
    <source>
        <dbReference type="ARBA" id="ARBA00033442"/>
    </source>
</evidence>
<feature type="signal peptide" evidence="13">
    <location>
        <begin position="1"/>
        <end position="24"/>
    </location>
</feature>
<dbReference type="GO" id="GO:0000272">
    <property type="term" value="P:polysaccharide catabolic process"/>
    <property type="evidence" value="ECO:0007669"/>
    <property type="project" value="UniProtKB-KW"/>
</dbReference>
<dbReference type="InterPro" id="IPR000165">
    <property type="entry name" value="Glucoamylase"/>
</dbReference>
<evidence type="ECO:0000256" key="5">
    <source>
        <dbReference type="ARBA" id="ARBA00022801"/>
    </source>
</evidence>
<dbReference type="InterPro" id="IPR005036">
    <property type="entry name" value="CBM21_dom"/>
</dbReference>
<keyword evidence="8" id="KW-0326">Glycosidase</keyword>
<feature type="region of interest" description="Disordered" evidence="12">
    <location>
        <begin position="129"/>
        <end position="152"/>
    </location>
</feature>
<dbReference type="Pfam" id="PF03370">
    <property type="entry name" value="CBM_21"/>
    <property type="match status" value="1"/>
</dbReference>
<dbReference type="Proteomes" id="UP000654370">
    <property type="component" value="Unassembled WGS sequence"/>
</dbReference>
<evidence type="ECO:0000256" key="2">
    <source>
        <dbReference type="ARBA" id="ARBA00006188"/>
    </source>
</evidence>
<keyword evidence="4 13" id="KW-0732">Signal</keyword>
<evidence type="ECO:0000256" key="7">
    <source>
        <dbReference type="ARBA" id="ARBA00023277"/>
    </source>
</evidence>
<feature type="domain" description="CBM21" evidence="14">
    <location>
        <begin position="22"/>
        <end position="126"/>
    </location>
</feature>
<dbReference type="GO" id="GO:0004339">
    <property type="term" value="F:glucan 1,4-alpha-glucosidase activity"/>
    <property type="evidence" value="ECO:0007669"/>
    <property type="project" value="UniProtKB-EC"/>
</dbReference>
<keyword evidence="9" id="KW-0624">Polysaccharide degradation</keyword>